<keyword evidence="3 8" id="KW-1133">Transmembrane helix</keyword>
<dbReference type="Pfam" id="PF07584">
    <property type="entry name" value="BatA"/>
    <property type="match status" value="1"/>
</dbReference>
<dbReference type="InterPro" id="IPR019734">
    <property type="entry name" value="TPR_rpt"/>
</dbReference>
<evidence type="ECO:0000256" key="8">
    <source>
        <dbReference type="SAM" id="Phobius"/>
    </source>
</evidence>
<keyword evidence="2 8" id="KW-0812">Transmembrane</keyword>
<feature type="transmembrane region" description="Helical" evidence="8">
    <location>
        <begin position="12"/>
        <end position="28"/>
    </location>
</feature>
<evidence type="ECO:0000259" key="9">
    <source>
        <dbReference type="PROSITE" id="PS50234"/>
    </source>
</evidence>
<feature type="domain" description="VWFA" evidence="9">
    <location>
        <begin position="90"/>
        <end position="267"/>
    </location>
</feature>
<dbReference type="KEGG" id="osu:NT6N_11490"/>
<dbReference type="PROSITE" id="PS50005">
    <property type="entry name" value="TPR"/>
    <property type="match status" value="1"/>
</dbReference>
<organism evidence="10">
    <name type="scientific">Oceaniferula spumae</name>
    <dbReference type="NCBI Taxonomy" id="2979115"/>
    <lineage>
        <taxon>Bacteria</taxon>
        <taxon>Pseudomonadati</taxon>
        <taxon>Verrucomicrobiota</taxon>
        <taxon>Verrucomicrobiia</taxon>
        <taxon>Verrucomicrobiales</taxon>
        <taxon>Verrucomicrobiaceae</taxon>
        <taxon>Oceaniferula</taxon>
    </lineage>
</organism>
<dbReference type="PANTHER" id="PTHR22550">
    <property type="entry name" value="SPORE GERMINATION PROTEIN"/>
    <property type="match status" value="1"/>
</dbReference>
<feature type="transmembrane region" description="Helical" evidence="8">
    <location>
        <begin position="55"/>
        <end position="73"/>
    </location>
</feature>
<gene>
    <name evidence="10" type="ORF">NT6N_11490</name>
</gene>
<dbReference type="Pfam" id="PF13519">
    <property type="entry name" value="VWA_2"/>
    <property type="match status" value="1"/>
</dbReference>
<dbReference type="AlphaFoldDB" id="A0AAT9FJG4"/>
<dbReference type="Gene3D" id="3.40.50.410">
    <property type="entry name" value="von Willebrand factor, type A domain"/>
    <property type="match status" value="1"/>
</dbReference>
<feature type="coiled-coil region" evidence="6">
    <location>
        <begin position="475"/>
        <end position="516"/>
    </location>
</feature>
<name>A0AAT9FJG4_9BACT</name>
<evidence type="ECO:0000313" key="10">
    <source>
        <dbReference type="EMBL" id="BDS06109.1"/>
    </source>
</evidence>
<dbReference type="PROSITE" id="PS50234">
    <property type="entry name" value="VWFA"/>
    <property type="match status" value="1"/>
</dbReference>
<dbReference type="InterPro" id="IPR011990">
    <property type="entry name" value="TPR-like_helical_dom_sf"/>
</dbReference>
<feature type="repeat" description="TPR" evidence="5">
    <location>
        <begin position="387"/>
        <end position="420"/>
    </location>
</feature>
<dbReference type="Gene3D" id="1.25.40.10">
    <property type="entry name" value="Tetratricopeptide repeat domain"/>
    <property type="match status" value="1"/>
</dbReference>
<dbReference type="EMBL" id="AP026866">
    <property type="protein sequence ID" value="BDS06109.1"/>
    <property type="molecule type" value="Genomic_DNA"/>
</dbReference>
<keyword evidence="6" id="KW-0175">Coiled coil</keyword>
<feature type="region of interest" description="Disordered" evidence="7">
    <location>
        <begin position="624"/>
        <end position="724"/>
    </location>
</feature>
<dbReference type="PANTHER" id="PTHR22550:SF5">
    <property type="entry name" value="LEUCINE ZIPPER PROTEIN 4"/>
    <property type="match status" value="1"/>
</dbReference>
<evidence type="ECO:0000256" key="2">
    <source>
        <dbReference type="ARBA" id="ARBA00022692"/>
    </source>
</evidence>
<keyword evidence="4 8" id="KW-0472">Membrane</keyword>
<feature type="compositionally biased region" description="Acidic residues" evidence="7">
    <location>
        <begin position="629"/>
        <end position="674"/>
    </location>
</feature>
<dbReference type="SUPFAM" id="SSF48452">
    <property type="entry name" value="TPR-like"/>
    <property type="match status" value="1"/>
</dbReference>
<dbReference type="SMART" id="SM00327">
    <property type="entry name" value="VWA"/>
    <property type="match status" value="1"/>
</dbReference>
<keyword evidence="1" id="KW-1003">Cell membrane</keyword>
<keyword evidence="5" id="KW-0802">TPR repeat</keyword>
<dbReference type="SUPFAM" id="SSF53300">
    <property type="entry name" value="vWA-like"/>
    <property type="match status" value="1"/>
</dbReference>
<dbReference type="InterPro" id="IPR024163">
    <property type="entry name" value="Aerotolerance_reg_N"/>
</dbReference>
<dbReference type="InterPro" id="IPR036465">
    <property type="entry name" value="vWFA_dom_sf"/>
</dbReference>
<evidence type="ECO:0000256" key="4">
    <source>
        <dbReference type="ARBA" id="ARBA00023136"/>
    </source>
</evidence>
<evidence type="ECO:0000256" key="5">
    <source>
        <dbReference type="PROSITE-ProRule" id="PRU00339"/>
    </source>
</evidence>
<reference evidence="10" key="1">
    <citation type="submission" date="2024-07" db="EMBL/GenBank/DDBJ databases">
        <title>Complete genome sequence of Verrucomicrobiaceae bacterium NT6N.</title>
        <authorList>
            <person name="Huang C."/>
            <person name="Takami H."/>
            <person name="Hamasaki K."/>
        </authorList>
    </citation>
    <scope>NUCLEOTIDE SEQUENCE</scope>
    <source>
        <strain evidence="10">NT6N</strain>
    </source>
</reference>
<evidence type="ECO:0000256" key="3">
    <source>
        <dbReference type="ARBA" id="ARBA00022989"/>
    </source>
</evidence>
<sequence length="724" mass="81120">MSEMIFQKPGMLWLLPLMAVFIIVYRVRMAKRKQDMRAFGENAAWRGSEHRSMELWRLVLLVAATGLIIVALSRPAANPHPRMLQREGRDVVFLLDVSKSMLAEDRLPNRLQSAKMAIADCVKDLDDHRLGLVVFAGSSSIACPLTVDKDFFLNSLDRVGPDSVAHGGTRVGDALLKVCDKLFSDSDQGYKDIILLSDGGDQSESLTKAIETVNEQQVKLIAIGLGDEKKGARIPQVGAKSDYMVYKDEEVWSRLDTLQLSNMVKQADQGAFLAVGTRQMKLGDIYIRISEQEKKQQLAEESVIDYDEIYQIFIGIALVLLVVMIMIPHTLSRRITKSAAVTAMLMFGLVQIAESAQIETADRAFAGGQFQEALEIYDVLSEQSDDTRVFYKKGNTQYRLAQFESAVLSYEEALKRQPEGQLIRDITYNLGNAYFHQAKKAQDFYAALSLMNQSVIMYRRVILQNPEDRDAAVNLELAKIERRDLQKLIEKDEKRRKEMKDALAELKAMIEKVIAAQASNLKLTDEALMADQPELGWEERLKKAELLILDETQKALALTDAANEKFFKEVPAEVSPLKDTKEQLVRALGFESTAIKYMIDHPHDAYFEEEFALDALRNALEALPRDPESADEQAGEGEEGDEESDSEESEGDQDGEEGDQESDGEGEDQSDMEAAEASKMDLESTDLPPPNDSPQDVIKKNAAMQETRQSQGGKKKGKPVEKDW</sequence>
<proteinExistence type="predicted"/>
<accession>A0AAT9FJG4</accession>
<evidence type="ECO:0000256" key="6">
    <source>
        <dbReference type="SAM" id="Coils"/>
    </source>
</evidence>
<evidence type="ECO:0000256" key="7">
    <source>
        <dbReference type="SAM" id="MobiDB-lite"/>
    </source>
</evidence>
<dbReference type="InterPro" id="IPR002035">
    <property type="entry name" value="VWF_A"/>
</dbReference>
<evidence type="ECO:0000256" key="1">
    <source>
        <dbReference type="ARBA" id="ARBA00022475"/>
    </source>
</evidence>
<protein>
    <recommendedName>
        <fullName evidence="9">VWFA domain-containing protein</fullName>
    </recommendedName>
</protein>
<feature type="transmembrane region" description="Helical" evidence="8">
    <location>
        <begin position="309"/>
        <end position="327"/>
    </location>
</feature>
<dbReference type="InterPro" id="IPR050768">
    <property type="entry name" value="UPF0353/GerABKA_families"/>
</dbReference>